<dbReference type="SUPFAM" id="SSF49464">
    <property type="entry name" value="Carboxypeptidase regulatory domain-like"/>
    <property type="match status" value="1"/>
</dbReference>
<evidence type="ECO:0000256" key="3">
    <source>
        <dbReference type="ARBA" id="ARBA00022452"/>
    </source>
</evidence>
<keyword evidence="17" id="KW-1185">Reference proteome</keyword>
<keyword evidence="16" id="KW-0675">Receptor</keyword>
<feature type="chain" id="PRO_5016151891" evidence="13">
    <location>
        <begin position="20"/>
        <end position="775"/>
    </location>
</feature>
<dbReference type="InterPro" id="IPR036942">
    <property type="entry name" value="Beta-barrel_TonB_sf"/>
</dbReference>
<evidence type="ECO:0000256" key="12">
    <source>
        <dbReference type="RuleBase" id="RU003357"/>
    </source>
</evidence>
<dbReference type="InterPro" id="IPR012910">
    <property type="entry name" value="Plug_dom"/>
</dbReference>
<keyword evidence="13" id="KW-0732">Signal</keyword>
<dbReference type="OrthoDB" id="9782587at2"/>
<dbReference type="GO" id="GO:0006826">
    <property type="term" value="P:iron ion transport"/>
    <property type="evidence" value="ECO:0007669"/>
    <property type="project" value="UniProtKB-KW"/>
</dbReference>
<evidence type="ECO:0000256" key="9">
    <source>
        <dbReference type="ARBA" id="ARBA00023136"/>
    </source>
</evidence>
<dbReference type="InterPro" id="IPR039426">
    <property type="entry name" value="TonB-dep_rcpt-like"/>
</dbReference>
<comment type="similarity">
    <text evidence="11 12">Belongs to the TonB-dependent receptor family.</text>
</comment>
<dbReference type="PANTHER" id="PTHR32552:SF81">
    <property type="entry name" value="TONB-DEPENDENT OUTER MEMBRANE RECEPTOR"/>
    <property type="match status" value="1"/>
</dbReference>
<feature type="domain" description="TonB-dependent receptor-like beta-barrel" evidence="14">
    <location>
        <begin position="267"/>
        <end position="733"/>
    </location>
</feature>
<keyword evidence="9 11" id="KW-0472">Membrane</keyword>
<evidence type="ECO:0000259" key="15">
    <source>
        <dbReference type="Pfam" id="PF07715"/>
    </source>
</evidence>
<evidence type="ECO:0000256" key="2">
    <source>
        <dbReference type="ARBA" id="ARBA00022448"/>
    </source>
</evidence>
<dbReference type="Pfam" id="PF13715">
    <property type="entry name" value="CarbopepD_reg_2"/>
    <property type="match status" value="1"/>
</dbReference>
<dbReference type="Gene3D" id="2.40.170.20">
    <property type="entry name" value="TonB-dependent receptor, beta-barrel domain"/>
    <property type="match status" value="1"/>
</dbReference>
<feature type="signal peptide" evidence="13">
    <location>
        <begin position="1"/>
        <end position="19"/>
    </location>
</feature>
<dbReference type="GO" id="GO:0009279">
    <property type="term" value="C:cell outer membrane"/>
    <property type="evidence" value="ECO:0007669"/>
    <property type="project" value="UniProtKB-SubCell"/>
</dbReference>
<accession>A0A2W2AG90</accession>
<proteinExistence type="inferred from homology"/>
<keyword evidence="7" id="KW-0406">Ion transport</keyword>
<evidence type="ECO:0000313" key="17">
    <source>
        <dbReference type="Proteomes" id="UP000248745"/>
    </source>
</evidence>
<comment type="caution">
    <text evidence="16">The sequence shown here is derived from an EMBL/GenBank/DDBJ whole genome shotgun (WGS) entry which is preliminary data.</text>
</comment>
<dbReference type="PANTHER" id="PTHR32552">
    <property type="entry name" value="FERRICHROME IRON RECEPTOR-RELATED"/>
    <property type="match status" value="1"/>
</dbReference>
<keyword evidence="10 11" id="KW-0998">Cell outer membrane</keyword>
<reference evidence="16 17" key="1">
    <citation type="submission" date="2018-06" db="EMBL/GenBank/DDBJ databases">
        <title>Mucibacter soli gen. nov., sp. nov., a new member of the family Chitinophagaceae producing mucin.</title>
        <authorList>
            <person name="Kim M.-K."/>
            <person name="Park S."/>
            <person name="Kim T.-S."/>
            <person name="Joung Y."/>
            <person name="Han J.-H."/>
            <person name="Kim S.B."/>
        </authorList>
    </citation>
    <scope>NUCLEOTIDE SEQUENCE [LARGE SCALE GENOMIC DNA]</scope>
    <source>
        <strain evidence="16 17">R1-15</strain>
    </source>
</reference>
<feature type="domain" description="TonB-dependent receptor plug" evidence="15">
    <location>
        <begin position="115"/>
        <end position="222"/>
    </location>
</feature>
<evidence type="ECO:0000256" key="11">
    <source>
        <dbReference type="PROSITE-ProRule" id="PRU01360"/>
    </source>
</evidence>
<keyword evidence="2 11" id="KW-0813">Transport</keyword>
<dbReference type="EMBL" id="QKTW01000017">
    <property type="protein sequence ID" value="PZF72532.1"/>
    <property type="molecule type" value="Genomic_DNA"/>
</dbReference>
<keyword evidence="4" id="KW-0410">Iron transport</keyword>
<sequence>MKKYQFILIPLLAATTAFAQNGHLKGRVYDTYTQVPLANAKILSGNKEIAKTDANGAFDIAYNQSLELTIEALSYQPYHVTVTSNDKPLQINLAPSSYNLNEVAVSSSKKANNLKQAQAIAILTRQDLTRNDGIFLENSLNLISGVRMEKRTGEGGQRITIRGYGNGSSFSGTGIKAYLNGIPVTDAEGNTIMDDIDFSTLGQVEVIKGPASSLYGTGIGGVLKMYTLKPQQRGTQVTQETMAGSYGLFRTNTRLENSTDNASIMINYGHQNYDNYRVHSGSRKDFVSFVGDFRANEKETFSTFASYSYSNDQLAGQLDSASLQQKLNIGEAQYLANDAFVSYESYRVGMSHNYLFSNHINNVTSGYVSGYKQGQAYATGLISNMAMNYGARTEFGLDFAGNKISTHGIFGGEFQKTNALKNTYGLRNDSLQAQTTDLETSTMQYSIFTQWDVNLPYQFVLTAGASANFIEFGITDRLANAGNPTHKDQSGYKSFDPVVTPRIALQRSFGKNISVYANVSGGYTPPTTGQVVIPQIGQVNTDLKPEKAMMYEVGTKGNLAQSHFSYQVALFHMDIQDKLTTQAHTTPSGSIDYTFTTNAGTQVNNGLELDLAYTFQQDRSHVITMVRPFVSYTYSDFTYKNFKSDNNNDSKTIDYSGNKAAGVPPHLFNAGIDFATKWGVYLTTTFQYVDKEPLTFDNQHYANAYSLLQAKLGYKHQFGKHFMMDAYAGAQNLTNSVYYTLAVLNSNYSGAAPKVFLPGPYNSTFYGGLNISYKF</sequence>
<dbReference type="Pfam" id="PF00593">
    <property type="entry name" value="TonB_dep_Rec_b-barrel"/>
    <property type="match status" value="1"/>
</dbReference>
<evidence type="ECO:0000256" key="13">
    <source>
        <dbReference type="SAM" id="SignalP"/>
    </source>
</evidence>
<evidence type="ECO:0000256" key="5">
    <source>
        <dbReference type="ARBA" id="ARBA00022692"/>
    </source>
</evidence>
<dbReference type="Gene3D" id="2.170.130.10">
    <property type="entry name" value="TonB-dependent receptor, plug domain"/>
    <property type="match status" value="1"/>
</dbReference>
<evidence type="ECO:0000256" key="7">
    <source>
        <dbReference type="ARBA" id="ARBA00023065"/>
    </source>
</evidence>
<organism evidence="16 17">
    <name type="scientific">Taibaiella soli</name>
    <dbReference type="NCBI Taxonomy" id="1649169"/>
    <lineage>
        <taxon>Bacteria</taxon>
        <taxon>Pseudomonadati</taxon>
        <taxon>Bacteroidota</taxon>
        <taxon>Chitinophagia</taxon>
        <taxon>Chitinophagales</taxon>
        <taxon>Chitinophagaceae</taxon>
        <taxon>Taibaiella</taxon>
    </lineage>
</organism>
<evidence type="ECO:0000256" key="1">
    <source>
        <dbReference type="ARBA" id="ARBA00004571"/>
    </source>
</evidence>
<name>A0A2W2AG90_9BACT</name>
<dbReference type="PROSITE" id="PS52016">
    <property type="entry name" value="TONB_DEPENDENT_REC_3"/>
    <property type="match status" value="1"/>
</dbReference>
<evidence type="ECO:0000259" key="14">
    <source>
        <dbReference type="Pfam" id="PF00593"/>
    </source>
</evidence>
<dbReference type="RefSeq" id="WP_110999123.1">
    <property type="nucleotide sequence ID" value="NZ_QKTW01000017.1"/>
</dbReference>
<keyword evidence="5 11" id="KW-0812">Transmembrane</keyword>
<evidence type="ECO:0000256" key="8">
    <source>
        <dbReference type="ARBA" id="ARBA00023077"/>
    </source>
</evidence>
<keyword evidence="6" id="KW-0408">Iron</keyword>
<comment type="subcellular location">
    <subcellularLocation>
        <location evidence="1 11">Cell outer membrane</location>
        <topology evidence="1 11">Multi-pass membrane protein</topology>
    </subcellularLocation>
</comment>
<keyword evidence="3 11" id="KW-1134">Transmembrane beta strand</keyword>
<keyword evidence="8 12" id="KW-0798">TonB box</keyword>
<dbReference type="Proteomes" id="UP000248745">
    <property type="component" value="Unassembled WGS sequence"/>
</dbReference>
<evidence type="ECO:0000256" key="10">
    <source>
        <dbReference type="ARBA" id="ARBA00023237"/>
    </source>
</evidence>
<protein>
    <submittedName>
        <fullName evidence="16">TonB-dependent receptor</fullName>
    </submittedName>
</protein>
<dbReference type="AlphaFoldDB" id="A0A2W2AG90"/>
<dbReference type="InterPro" id="IPR008969">
    <property type="entry name" value="CarboxyPept-like_regulatory"/>
</dbReference>
<dbReference type="InterPro" id="IPR000531">
    <property type="entry name" value="Beta-barrel_TonB"/>
</dbReference>
<evidence type="ECO:0000313" key="16">
    <source>
        <dbReference type="EMBL" id="PZF72532.1"/>
    </source>
</evidence>
<evidence type="ECO:0000256" key="4">
    <source>
        <dbReference type="ARBA" id="ARBA00022496"/>
    </source>
</evidence>
<gene>
    <name evidence="16" type="ORF">DN068_11750</name>
</gene>
<evidence type="ECO:0000256" key="6">
    <source>
        <dbReference type="ARBA" id="ARBA00023004"/>
    </source>
</evidence>
<dbReference type="Pfam" id="PF07715">
    <property type="entry name" value="Plug"/>
    <property type="match status" value="1"/>
</dbReference>
<dbReference type="InterPro" id="IPR037066">
    <property type="entry name" value="Plug_dom_sf"/>
</dbReference>
<dbReference type="SUPFAM" id="SSF56935">
    <property type="entry name" value="Porins"/>
    <property type="match status" value="1"/>
</dbReference>